<proteinExistence type="predicted"/>
<name>A0A009IGF5_ACIB9</name>
<dbReference type="RefSeq" id="WP_032051788.1">
    <property type="nucleotide sequence ID" value="NZ_JEWH01000076.1"/>
</dbReference>
<dbReference type="Pfam" id="PF19925">
    <property type="entry name" value="DUF6388"/>
    <property type="match status" value="1"/>
</dbReference>
<dbReference type="AlphaFoldDB" id="A0A009IGF5"/>
<dbReference type="EMBL" id="JEWH01000076">
    <property type="protein sequence ID" value="EXB03719.1"/>
    <property type="molecule type" value="Genomic_DNA"/>
</dbReference>
<organism evidence="1 2">
    <name type="scientific">Acinetobacter baumannii (strain 1295743)</name>
    <dbReference type="NCBI Taxonomy" id="1310613"/>
    <lineage>
        <taxon>Bacteria</taxon>
        <taxon>Pseudomonadati</taxon>
        <taxon>Pseudomonadota</taxon>
        <taxon>Gammaproteobacteria</taxon>
        <taxon>Moraxellales</taxon>
        <taxon>Moraxellaceae</taxon>
        <taxon>Acinetobacter</taxon>
        <taxon>Acinetobacter calcoaceticus/baumannii complex</taxon>
    </lineage>
</organism>
<dbReference type="PATRIC" id="fig|1310613.3.peg.3651"/>
<comment type="caution">
    <text evidence="1">The sequence shown here is derived from an EMBL/GenBank/DDBJ whole genome shotgun (WGS) entry which is preliminary data.</text>
</comment>
<gene>
    <name evidence="1" type="ORF">J512_3818</name>
</gene>
<evidence type="ECO:0000313" key="2">
    <source>
        <dbReference type="Proteomes" id="UP000020595"/>
    </source>
</evidence>
<protein>
    <submittedName>
        <fullName evidence="1">Uncharacterized protein</fullName>
    </submittedName>
</protein>
<reference evidence="1 2" key="1">
    <citation type="submission" date="2014-02" db="EMBL/GenBank/DDBJ databases">
        <title>Comparative genomics and transcriptomics to identify genetic mechanisms underlying the emergence of carbapenem resistant Acinetobacter baumannii (CRAb).</title>
        <authorList>
            <person name="Harris A.D."/>
            <person name="Johnson K.J."/>
            <person name="George J."/>
            <person name="Shefchek K."/>
            <person name="Daugherty S.C."/>
            <person name="Parankush S."/>
            <person name="Sadzewicz L."/>
            <person name="Tallon L."/>
            <person name="Sengamalay N."/>
            <person name="Hazen T.H."/>
            <person name="Rasko D.A."/>
        </authorList>
    </citation>
    <scope>NUCLEOTIDE SEQUENCE [LARGE SCALE GENOMIC DNA]</scope>
    <source>
        <strain evidence="1 2">1295743</strain>
    </source>
</reference>
<dbReference type="Proteomes" id="UP000020595">
    <property type="component" value="Unassembled WGS sequence"/>
</dbReference>
<evidence type="ECO:0000313" key="1">
    <source>
        <dbReference type="EMBL" id="EXB03719.1"/>
    </source>
</evidence>
<sequence>MKDYSEYFREAVASFLTQNPTLQKELASITVSEAENIGTTVEILRSQVINQRFVEHATLLGVDTTNLVLQFIDVPEDEKNQILKNYHQNLASSLGVDWQDYITINPHLSHL</sequence>
<accession>A0A009IGF5</accession>
<dbReference type="InterPro" id="IPR045662">
    <property type="entry name" value="DUF6388"/>
</dbReference>